<dbReference type="InterPro" id="IPR002933">
    <property type="entry name" value="Peptidase_M20"/>
</dbReference>
<dbReference type="SUPFAM" id="SSF53187">
    <property type="entry name" value="Zn-dependent exopeptidases"/>
    <property type="match status" value="1"/>
</dbReference>
<keyword evidence="3 4" id="KW-0170">Cobalt</keyword>
<evidence type="ECO:0000256" key="3">
    <source>
        <dbReference type="ARBA" id="ARBA00023285"/>
    </source>
</evidence>
<evidence type="ECO:0000313" key="6">
    <source>
        <dbReference type="Proteomes" id="UP000066624"/>
    </source>
</evidence>
<keyword evidence="4" id="KW-0055">Arginine biosynthesis</keyword>
<dbReference type="NCBIfam" id="NF006439">
    <property type="entry name" value="PRK08737.1"/>
    <property type="match status" value="1"/>
</dbReference>
<protein>
    <recommendedName>
        <fullName evidence="4">N-acetyl-L-citrulline deacetylase</fullName>
        <shortName evidence="4">ACDase</shortName>
        <shortName evidence="4">Acetylcitrulline deacetylase</shortName>
        <ecNumber evidence="4">3.5.1.-</ecNumber>
    </recommendedName>
</protein>
<dbReference type="Proteomes" id="UP000066624">
    <property type="component" value="Chromosome"/>
</dbReference>
<feature type="active site" description="Proton donor/acceptor" evidence="4">
    <location>
        <position position="128"/>
    </location>
</feature>
<accession>A0A0K0XSE1</accession>
<keyword evidence="4" id="KW-0028">Amino-acid biosynthesis</keyword>
<comment type="similarity">
    <text evidence="4">Belongs to the peptidase M20A family. N-acetylcitrulline deacetylase subfamily.</text>
</comment>
<dbReference type="GO" id="GO:0050897">
    <property type="term" value="F:cobalt ion binding"/>
    <property type="evidence" value="ECO:0007669"/>
    <property type="project" value="UniProtKB-UniRule"/>
</dbReference>
<reference evidence="5 6" key="1">
    <citation type="submission" date="2015-07" db="EMBL/GenBank/DDBJ databases">
        <authorList>
            <person name="Noorani M."/>
        </authorList>
    </citation>
    <scope>NUCLEOTIDE SEQUENCE [LARGE SCALE GENOMIC DNA]</scope>
    <source>
        <strain evidence="5 6">KCTC 42284</strain>
    </source>
</reference>
<dbReference type="PANTHER" id="PTHR43808:SF31">
    <property type="entry name" value="N-ACETYL-L-CITRULLINE DEACETYLASE"/>
    <property type="match status" value="1"/>
</dbReference>
<dbReference type="RefSeq" id="WP_049724275.1">
    <property type="nucleotide sequence ID" value="NZ_CP012154.1"/>
</dbReference>
<comment type="function">
    <text evidence="4">Catalyzes the deacetylation of N-acetyl-L-citrulline to produce L-citrulline. This is a step in an alternative arginine biosynthesis pathway.</text>
</comment>
<dbReference type="STRING" id="1579979.WM2015_186"/>
<feature type="binding site" evidence="4">
    <location>
        <position position="70"/>
    </location>
    <ligand>
        <name>Co(2+)</name>
        <dbReference type="ChEBI" id="CHEBI:48828"/>
    </ligand>
</feature>
<dbReference type="Gene3D" id="3.40.630.10">
    <property type="entry name" value="Zn peptidases"/>
    <property type="match status" value="1"/>
</dbReference>
<keyword evidence="6" id="KW-1185">Reference proteome</keyword>
<keyword evidence="2 4" id="KW-0378">Hydrolase</keyword>
<evidence type="ECO:0000256" key="2">
    <source>
        <dbReference type="ARBA" id="ARBA00022801"/>
    </source>
</evidence>
<dbReference type="EMBL" id="CP012154">
    <property type="protein sequence ID" value="AKS40575.1"/>
    <property type="molecule type" value="Genomic_DNA"/>
</dbReference>
<feature type="binding site" evidence="4">
    <location>
        <position position="101"/>
    </location>
    <ligand>
        <name>Co(2+)</name>
        <dbReference type="ChEBI" id="CHEBI:48828"/>
    </ligand>
</feature>
<dbReference type="EC" id="3.5.1.-" evidence="4"/>
<dbReference type="InterPro" id="IPR050072">
    <property type="entry name" value="Peptidase_M20A"/>
</dbReference>
<comment type="catalytic activity">
    <reaction evidence="4">
        <text>N(2)-acetyl-L-citrulline + H2O = L-citrulline + acetate</text>
        <dbReference type="Rhea" id="RHEA:61092"/>
        <dbReference type="ChEBI" id="CHEBI:15377"/>
        <dbReference type="ChEBI" id="CHEBI:30089"/>
        <dbReference type="ChEBI" id="CHEBI:57743"/>
        <dbReference type="ChEBI" id="CHEBI:58765"/>
    </reaction>
</comment>
<dbReference type="AlphaFoldDB" id="A0A0K0XSE1"/>
<comment type="cofactor">
    <cofactor evidence="4">
        <name>Co(2+)</name>
        <dbReference type="ChEBI" id="CHEBI:48828"/>
    </cofactor>
    <text evidence="4">Binds 1 Co(2+) ion per subunit.</text>
</comment>
<gene>
    <name evidence="4" type="primary">argE'</name>
    <name evidence="5" type="ORF">WM2015_186</name>
</gene>
<dbReference type="UniPathway" id="UPA00068"/>
<evidence type="ECO:0000256" key="4">
    <source>
        <dbReference type="HAMAP-Rule" id="MF_02236"/>
    </source>
</evidence>
<proteinExistence type="inferred from homology"/>
<dbReference type="InterPro" id="IPR011650">
    <property type="entry name" value="Peptidase_M20_dimer"/>
</dbReference>
<evidence type="ECO:0000313" key="5">
    <source>
        <dbReference type="EMBL" id="AKS40575.1"/>
    </source>
</evidence>
<dbReference type="Pfam" id="PF01546">
    <property type="entry name" value="Peptidase_M20"/>
    <property type="match status" value="1"/>
</dbReference>
<dbReference type="SUPFAM" id="SSF55031">
    <property type="entry name" value="Bacterial exopeptidase dimerisation domain"/>
    <property type="match status" value="1"/>
</dbReference>
<organism evidence="5 6">
    <name type="scientific">Wenzhouxiangella marina</name>
    <dbReference type="NCBI Taxonomy" id="1579979"/>
    <lineage>
        <taxon>Bacteria</taxon>
        <taxon>Pseudomonadati</taxon>
        <taxon>Pseudomonadota</taxon>
        <taxon>Gammaproteobacteria</taxon>
        <taxon>Chromatiales</taxon>
        <taxon>Wenzhouxiangellaceae</taxon>
        <taxon>Wenzhouxiangella</taxon>
    </lineage>
</organism>
<dbReference type="KEGG" id="wma:WM2015_186"/>
<sequence length="357" mass="38181">MERLLHHLARLVECDSQNPPRAFGPGASMFEHCRQVLEARGFGVEVADFGDGHVNLYARRGRPELLFNCHLDTVPVGEGWTRPPLELSVEGDRAYGRGVCDIKGAAAALLTLAEDSDADMALLFSSDEEGAGSCCVRRFLESESHRGYRQVVVCEPTGCEAILAHRGFLSVKGHFAGVMGHSSEFRALADNANHRLARWTTAALAHCESEAAAGRPTCFNLGLVSGGTKSNVIAGDARLHYSARLGPGQSNEALFDALKDLAGADAHASWEIPFAGPPLPAAGQNDEAAREFCLAHDLEIGEPVGFWTEASLFSAAALPALVLGPGDIAQAHAVDEWVELAQLRQAHEIYARMIGHG</sequence>
<dbReference type="GO" id="GO:0008777">
    <property type="term" value="F:acetylornithine deacetylase activity"/>
    <property type="evidence" value="ECO:0007669"/>
    <property type="project" value="TreeGrafter"/>
</dbReference>
<dbReference type="InterPro" id="IPR036264">
    <property type="entry name" value="Bact_exopeptidase_dim_dom"/>
</dbReference>
<dbReference type="OrthoDB" id="3665926at2"/>
<dbReference type="PANTHER" id="PTHR43808">
    <property type="entry name" value="ACETYLORNITHINE DEACETYLASE"/>
    <property type="match status" value="1"/>
</dbReference>
<dbReference type="Pfam" id="PF07687">
    <property type="entry name" value="M20_dimer"/>
    <property type="match status" value="1"/>
</dbReference>
<dbReference type="PATRIC" id="fig|1579979.3.peg.191"/>
<dbReference type="InterPro" id="IPR043697">
    <property type="entry name" value="ACDase_ArgE'-like"/>
</dbReference>
<name>A0A0K0XSE1_9GAMM</name>
<dbReference type="GO" id="GO:0006526">
    <property type="term" value="P:L-arginine biosynthetic process"/>
    <property type="evidence" value="ECO:0007669"/>
    <property type="project" value="UniProtKB-UniRule"/>
</dbReference>
<feature type="binding site" evidence="4">
    <location>
        <position position="155"/>
    </location>
    <ligand>
        <name>Co(2+)</name>
        <dbReference type="ChEBI" id="CHEBI:48828"/>
    </ligand>
</feature>
<dbReference type="Gene3D" id="3.30.70.360">
    <property type="match status" value="1"/>
</dbReference>
<evidence type="ECO:0000256" key="1">
    <source>
        <dbReference type="ARBA" id="ARBA00022723"/>
    </source>
</evidence>
<dbReference type="HAMAP" id="MF_02236">
    <property type="entry name" value="ACDase"/>
    <property type="match status" value="1"/>
</dbReference>
<comment type="pathway">
    <text evidence="4">Amino-acid biosynthesis; L-arginine biosynthesis.</text>
</comment>
<keyword evidence="1 4" id="KW-0479">Metal-binding</keyword>